<feature type="domain" description="SET" evidence="1">
    <location>
        <begin position="147"/>
        <end position="239"/>
    </location>
</feature>
<dbReference type="STRING" id="135208.A0A4Y9ZP31"/>
<dbReference type="EMBL" id="SFCI01001146">
    <property type="protein sequence ID" value="TFY76636.1"/>
    <property type="molecule type" value="Genomic_DNA"/>
</dbReference>
<dbReference type="AlphaFoldDB" id="A0A4Y9ZP31"/>
<proteinExistence type="predicted"/>
<dbReference type="Gene3D" id="2.170.270.10">
    <property type="entry name" value="SET domain"/>
    <property type="match status" value="2"/>
</dbReference>
<dbReference type="InterPro" id="IPR001214">
    <property type="entry name" value="SET_dom"/>
</dbReference>
<gene>
    <name evidence="2" type="ORF">EWM64_g7377</name>
</gene>
<evidence type="ECO:0000313" key="2">
    <source>
        <dbReference type="EMBL" id="TFY76636.1"/>
    </source>
</evidence>
<dbReference type="PROSITE" id="PS50280">
    <property type="entry name" value="SET"/>
    <property type="match status" value="2"/>
</dbReference>
<sequence>MLWLEDQPIAFITIPPEHKLGRGPSGHTECVLPKSIMNAILMQLGFSHPVPVPSSSVHHIAAVRGKGWGLLAMQNIAMGKLILAEHVLLITLCEARPVRPEHTPKNKMSEQDLKAAFWARATCYENELMHLLSCMPRKKAGMYCALPNAQTYDGAPGPMWGVMCTNFLELGQELKETFRKISDDNNKEYECFGMYEMLSCVNHSCRPNAVVTFDLPSFSFTLHATQPIPAGAEITISYINQYAPIEMHQQLLELFYNFTCTCNACCDPWTDEWHHPLIWSPPVVGYYYDLTSWLVDYERALPDDYLTKPCRNMVMLIEKEQLQAEEDYGEYLGILCMAYNVLGDCESYLWILVNQAISGVFAPANKSYTAQSHDCSDKHWEIHKFSCKLVRDAVCTSTVSFILMMLSGPGMVRLLIQLCLDIANIPAAQTNSPAHASESSMVCALPTGMKDRILAEDGFPCRMYMPPSLAMSSVAPINGKGLGLLTNRAFDQGVVIVGERMLLIVLYPAAGMNYMQNENNASIEWGWEHGKDRIHEGVQAVDEGLLGELVHCLLHEKAAACSTLANSHTHDGTGPLSGMLRTNFLTVPPLALKEFAPKGVEFAAMCEILSRMNHSCVPNAAMCFDVSSFAYTLYATWTIEAGKEITISYMQLIAPAATCQARLARYGFACICPSCTFHDASDQQIALWSAGQ</sequence>
<feature type="domain" description="SET" evidence="1">
    <location>
        <begin position="467"/>
        <end position="650"/>
    </location>
</feature>
<keyword evidence="3" id="KW-1185">Reference proteome</keyword>
<reference evidence="2 3" key="1">
    <citation type="submission" date="2019-02" db="EMBL/GenBank/DDBJ databases">
        <title>Genome sequencing of the rare red list fungi Hericium alpestre (H. flagellum).</title>
        <authorList>
            <person name="Buettner E."/>
            <person name="Kellner H."/>
        </authorList>
    </citation>
    <scope>NUCLEOTIDE SEQUENCE [LARGE SCALE GENOMIC DNA]</scope>
    <source>
        <strain evidence="2 3">DSM 108284</strain>
    </source>
</reference>
<name>A0A4Y9ZP31_9AGAM</name>
<dbReference type="Pfam" id="PF00856">
    <property type="entry name" value="SET"/>
    <property type="match status" value="2"/>
</dbReference>
<dbReference type="CDD" id="cd20071">
    <property type="entry name" value="SET_SMYD"/>
    <property type="match status" value="2"/>
</dbReference>
<dbReference type="InterPro" id="IPR046341">
    <property type="entry name" value="SET_dom_sf"/>
</dbReference>
<organism evidence="2 3">
    <name type="scientific">Hericium alpestre</name>
    <dbReference type="NCBI Taxonomy" id="135208"/>
    <lineage>
        <taxon>Eukaryota</taxon>
        <taxon>Fungi</taxon>
        <taxon>Dikarya</taxon>
        <taxon>Basidiomycota</taxon>
        <taxon>Agaricomycotina</taxon>
        <taxon>Agaricomycetes</taxon>
        <taxon>Russulales</taxon>
        <taxon>Hericiaceae</taxon>
        <taxon>Hericium</taxon>
    </lineage>
</organism>
<evidence type="ECO:0000259" key="1">
    <source>
        <dbReference type="PROSITE" id="PS50280"/>
    </source>
</evidence>
<dbReference type="SUPFAM" id="SSF82199">
    <property type="entry name" value="SET domain"/>
    <property type="match status" value="2"/>
</dbReference>
<dbReference type="InterPro" id="IPR053185">
    <property type="entry name" value="SET_domain_protein"/>
</dbReference>
<evidence type="ECO:0000313" key="3">
    <source>
        <dbReference type="Proteomes" id="UP000298061"/>
    </source>
</evidence>
<dbReference type="OrthoDB" id="265717at2759"/>
<dbReference type="PANTHER" id="PTHR47332">
    <property type="entry name" value="SET DOMAIN-CONTAINING PROTEIN 5"/>
    <property type="match status" value="1"/>
</dbReference>
<dbReference type="SMART" id="SM00317">
    <property type="entry name" value="SET"/>
    <property type="match status" value="2"/>
</dbReference>
<protein>
    <recommendedName>
        <fullName evidence="1">SET domain-containing protein</fullName>
    </recommendedName>
</protein>
<comment type="caution">
    <text evidence="2">The sequence shown here is derived from an EMBL/GenBank/DDBJ whole genome shotgun (WGS) entry which is preliminary data.</text>
</comment>
<dbReference type="Proteomes" id="UP000298061">
    <property type="component" value="Unassembled WGS sequence"/>
</dbReference>
<dbReference type="PANTHER" id="PTHR47332:SF2">
    <property type="entry name" value="SET-6"/>
    <property type="match status" value="1"/>
</dbReference>
<accession>A0A4Y9ZP31</accession>